<gene>
    <name evidence="1" type="ORF">Goari_005255</name>
</gene>
<organism evidence="1 2">
    <name type="scientific">Gossypium aridum</name>
    <name type="common">American cotton</name>
    <name type="synonym">Erioxylum aridum</name>
    <dbReference type="NCBI Taxonomy" id="34290"/>
    <lineage>
        <taxon>Eukaryota</taxon>
        <taxon>Viridiplantae</taxon>
        <taxon>Streptophyta</taxon>
        <taxon>Embryophyta</taxon>
        <taxon>Tracheophyta</taxon>
        <taxon>Spermatophyta</taxon>
        <taxon>Magnoliopsida</taxon>
        <taxon>eudicotyledons</taxon>
        <taxon>Gunneridae</taxon>
        <taxon>Pentapetalae</taxon>
        <taxon>rosids</taxon>
        <taxon>malvids</taxon>
        <taxon>Malvales</taxon>
        <taxon>Malvaceae</taxon>
        <taxon>Malvoideae</taxon>
        <taxon>Gossypium</taxon>
    </lineage>
</organism>
<protein>
    <submittedName>
        <fullName evidence="1">Uncharacterized protein</fullName>
    </submittedName>
</protein>
<dbReference type="EMBL" id="JABFAA010000010">
    <property type="protein sequence ID" value="MBA0694998.1"/>
    <property type="molecule type" value="Genomic_DNA"/>
</dbReference>
<dbReference type="AlphaFoldDB" id="A0A7J8Y640"/>
<name>A0A7J8Y640_GOSAI</name>
<comment type="caution">
    <text evidence="1">The sequence shown here is derived from an EMBL/GenBank/DDBJ whole genome shotgun (WGS) entry which is preliminary data.</text>
</comment>
<dbReference type="Proteomes" id="UP000593577">
    <property type="component" value="Unassembled WGS sequence"/>
</dbReference>
<sequence>MWLLQNRDYPNEDNVSNGDNEKLIEELKDMTWLVLAPNLKTLSIIACAKMGEILSEVLVKLQV</sequence>
<accession>A0A7J8Y640</accession>
<proteinExistence type="predicted"/>
<reference evidence="1 2" key="1">
    <citation type="journal article" date="2019" name="Genome Biol. Evol.">
        <title>Insights into the evolution of the New World diploid cottons (Gossypium, subgenus Houzingenia) based on genome sequencing.</title>
        <authorList>
            <person name="Grover C.E."/>
            <person name="Arick M.A. 2nd"/>
            <person name="Thrash A."/>
            <person name="Conover J.L."/>
            <person name="Sanders W.S."/>
            <person name="Peterson D.G."/>
            <person name="Frelichowski J.E."/>
            <person name="Scheffler J.A."/>
            <person name="Scheffler B.E."/>
            <person name="Wendel J.F."/>
        </authorList>
    </citation>
    <scope>NUCLEOTIDE SEQUENCE [LARGE SCALE GENOMIC DNA]</scope>
    <source>
        <strain evidence="1">185</strain>
        <tissue evidence="1">Leaf</tissue>
    </source>
</reference>
<evidence type="ECO:0000313" key="1">
    <source>
        <dbReference type="EMBL" id="MBA0694998.1"/>
    </source>
</evidence>
<evidence type="ECO:0000313" key="2">
    <source>
        <dbReference type="Proteomes" id="UP000593577"/>
    </source>
</evidence>
<keyword evidence="2" id="KW-1185">Reference proteome</keyword>